<dbReference type="KEGG" id="vg:55006692"/>
<evidence type="ECO:0000313" key="3">
    <source>
        <dbReference type="Proteomes" id="UP000270965"/>
    </source>
</evidence>
<dbReference type="RefSeq" id="YP_009815472.1">
    <property type="nucleotide sequence ID" value="NC_048094.1"/>
</dbReference>
<sequence>MNQISDKLDQIEERINYCRTYNFGMAKADKLAHDDAPALVGEVRRLRKALAGHLFDGESLSTREAIRAELLKELQAEAWDRGFASGKSRAMRHMSDEPNLPLTAPNPYRDEEQDQLRRIPTYPNCATCEGGGCGDCA</sequence>
<proteinExistence type="predicted"/>
<dbReference type="Proteomes" id="UP000270965">
    <property type="component" value="Segment"/>
</dbReference>
<evidence type="ECO:0000313" key="2">
    <source>
        <dbReference type="EMBL" id="AYN57844.1"/>
    </source>
</evidence>
<feature type="region of interest" description="Disordered" evidence="1">
    <location>
        <begin position="87"/>
        <end position="108"/>
    </location>
</feature>
<reference evidence="2 3" key="1">
    <citation type="submission" date="2018-09" db="EMBL/GenBank/DDBJ databases">
        <authorList>
            <person name="Ulbrich M.C."/>
            <person name="Stoner T.H."/>
            <person name="Garlena R.A."/>
            <person name="Russell D.A."/>
            <person name="Pope W.H."/>
            <person name="Jacobs-Sera D."/>
            <person name="Hatfull G.F."/>
        </authorList>
    </citation>
    <scope>NUCLEOTIDE SEQUENCE [LARGE SCALE GENOMIC DNA]</scope>
</reference>
<accession>A0A3G2KFR9</accession>
<dbReference type="EMBL" id="MH834611">
    <property type="protein sequence ID" value="AYN57844.1"/>
    <property type="molecule type" value="Genomic_DNA"/>
</dbReference>
<protein>
    <submittedName>
        <fullName evidence="2">Uncharacterized protein</fullName>
    </submittedName>
</protein>
<evidence type="ECO:0000256" key="1">
    <source>
        <dbReference type="SAM" id="MobiDB-lite"/>
    </source>
</evidence>
<name>A0A3G2KFR9_9CAUD</name>
<dbReference type="GeneID" id="55006692"/>
<gene>
    <name evidence="2" type="primary">57</name>
    <name evidence="2" type="ORF">PBI_EILEEN_57</name>
</gene>
<keyword evidence="3" id="KW-1185">Reference proteome</keyword>
<organism evidence="2 3">
    <name type="scientific">Arthrobacter phage Eileen</name>
    <dbReference type="NCBI Taxonomy" id="2419956"/>
    <lineage>
        <taxon>Viruses</taxon>
        <taxon>Duplodnaviria</taxon>
        <taxon>Heunggongvirae</taxon>
        <taxon>Uroviricota</taxon>
        <taxon>Caudoviricetes</taxon>
        <taxon>Bridgettevirus</taxon>
        <taxon>Bridgettevirus eileen</taxon>
    </lineage>
</organism>